<dbReference type="RefSeq" id="WP_024668833.1">
    <property type="nucleotide sequence ID" value="NZ_AVEE02000037.1"/>
</dbReference>
<gene>
    <name evidence="1" type="ORF">ACDH53_24625</name>
</gene>
<keyword evidence="2" id="KW-1185">Reference proteome</keyword>
<proteinExistence type="predicted"/>
<dbReference type="EMBL" id="JBGMSU010000021">
    <property type="protein sequence ID" value="MFA0940573.1"/>
    <property type="molecule type" value="Genomic_DNA"/>
</dbReference>
<evidence type="ECO:0000313" key="2">
    <source>
        <dbReference type="Proteomes" id="UP001569512"/>
    </source>
</evidence>
<protein>
    <submittedName>
        <fullName evidence="1">Uncharacterized protein</fullName>
    </submittedName>
</protein>
<accession>A0ABV4PLD0</accession>
<dbReference type="Proteomes" id="UP001569512">
    <property type="component" value="Unassembled WGS sequence"/>
</dbReference>
<comment type="caution">
    <text evidence="1">The sequence shown here is derived from an EMBL/GenBank/DDBJ whole genome shotgun (WGS) entry which is preliminary data.</text>
</comment>
<evidence type="ECO:0000313" key="1">
    <source>
        <dbReference type="EMBL" id="MFA0940573.1"/>
    </source>
</evidence>
<sequence>MQIDLNKPGALTLASVSQLIGSANDSTHTQLRVTDAGIAYISNTDVGLNNVDNLAFRFETWSRGTDYVGQRAASDSAWVERIYNALKANWPTPSSSYLDIY</sequence>
<name>A0ABV4PLD0_9PSED</name>
<organism evidence="1 2">
    <name type="scientific">Pseudomonas tremae</name>
    <dbReference type="NCBI Taxonomy" id="200454"/>
    <lineage>
        <taxon>Bacteria</taxon>
        <taxon>Pseudomonadati</taxon>
        <taxon>Pseudomonadota</taxon>
        <taxon>Gammaproteobacteria</taxon>
        <taxon>Pseudomonadales</taxon>
        <taxon>Pseudomonadaceae</taxon>
        <taxon>Pseudomonas</taxon>
    </lineage>
</organism>
<reference evidence="1 2" key="1">
    <citation type="submission" date="2024-06" db="EMBL/GenBank/DDBJ databases">
        <title>Genome sequences for Pseudomonas syringae strains with characterized LPS.</title>
        <authorList>
            <person name="Baltrus D.A."/>
            <person name="Krings L."/>
        </authorList>
    </citation>
    <scope>NUCLEOTIDE SEQUENCE [LARGE SCALE GENOMIC DNA]</scope>
    <source>
        <strain evidence="1 2">NCPPB2708</strain>
    </source>
</reference>